<gene>
    <name evidence="1" type="ORF">DPMN_070002</name>
</gene>
<protein>
    <submittedName>
        <fullName evidence="1">Uncharacterized protein</fullName>
    </submittedName>
</protein>
<name>A0A9D3Z0J5_DREPO</name>
<organism evidence="1 2">
    <name type="scientific">Dreissena polymorpha</name>
    <name type="common">Zebra mussel</name>
    <name type="synonym">Mytilus polymorpha</name>
    <dbReference type="NCBI Taxonomy" id="45954"/>
    <lineage>
        <taxon>Eukaryota</taxon>
        <taxon>Metazoa</taxon>
        <taxon>Spiralia</taxon>
        <taxon>Lophotrochozoa</taxon>
        <taxon>Mollusca</taxon>
        <taxon>Bivalvia</taxon>
        <taxon>Autobranchia</taxon>
        <taxon>Heteroconchia</taxon>
        <taxon>Euheterodonta</taxon>
        <taxon>Imparidentia</taxon>
        <taxon>Neoheterodontei</taxon>
        <taxon>Myida</taxon>
        <taxon>Dreissenoidea</taxon>
        <taxon>Dreissenidae</taxon>
        <taxon>Dreissena</taxon>
    </lineage>
</organism>
<comment type="caution">
    <text evidence="1">The sequence shown here is derived from an EMBL/GenBank/DDBJ whole genome shotgun (WGS) entry which is preliminary data.</text>
</comment>
<accession>A0A9D3Z0J5</accession>
<reference evidence="1" key="1">
    <citation type="journal article" date="2019" name="bioRxiv">
        <title>The Genome of the Zebra Mussel, Dreissena polymorpha: A Resource for Invasive Species Research.</title>
        <authorList>
            <person name="McCartney M.A."/>
            <person name="Auch B."/>
            <person name="Kono T."/>
            <person name="Mallez S."/>
            <person name="Zhang Y."/>
            <person name="Obille A."/>
            <person name="Becker A."/>
            <person name="Abrahante J.E."/>
            <person name="Garbe J."/>
            <person name="Badalamenti J.P."/>
            <person name="Herman A."/>
            <person name="Mangelson H."/>
            <person name="Liachko I."/>
            <person name="Sullivan S."/>
            <person name="Sone E.D."/>
            <person name="Koren S."/>
            <person name="Silverstein K.A.T."/>
            <person name="Beckman K.B."/>
            <person name="Gohl D.M."/>
        </authorList>
    </citation>
    <scope>NUCLEOTIDE SEQUENCE</scope>
    <source>
        <strain evidence="1">Duluth1</strain>
        <tissue evidence="1">Whole animal</tissue>
    </source>
</reference>
<dbReference type="EMBL" id="JAIWYP010000014">
    <property type="protein sequence ID" value="KAH3710518.1"/>
    <property type="molecule type" value="Genomic_DNA"/>
</dbReference>
<proteinExistence type="predicted"/>
<sequence>MSWSAYHASLLEESVLDGKPVDITALLPLFKEQAKSVAMIKHSMHIVSQTNNFLNSGQPPVIACDQPFYVLA</sequence>
<dbReference type="Proteomes" id="UP000828390">
    <property type="component" value="Unassembled WGS sequence"/>
</dbReference>
<reference evidence="1" key="2">
    <citation type="submission" date="2020-11" db="EMBL/GenBank/DDBJ databases">
        <authorList>
            <person name="McCartney M.A."/>
            <person name="Auch B."/>
            <person name="Kono T."/>
            <person name="Mallez S."/>
            <person name="Becker A."/>
            <person name="Gohl D.M."/>
            <person name="Silverstein K.A.T."/>
            <person name="Koren S."/>
            <person name="Bechman K.B."/>
            <person name="Herman A."/>
            <person name="Abrahante J.E."/>
            <person name="Garbe J."/>
        </authorList>
    </citation>
    <scope>NUCLEOTIDE SEQUENCE</scope>
    <source>
        <strain evidence="1">Duluth1</strain>
        <tissue evidence="1">Whole animal</tissue>
    </source>
</reference>
<evidence type="ECO:0000313" key="2">
    <source>
        <dbReference type="Proteomes" id="UP000828390"/>
    </source>
</evidence>
<evidence type="ECO:0000313" key="1">
    <source>
        <dbReference type="EMBL" id="KAH3710518.1"/>
    </source>
</evidence>
<dbReference type="AlphaFoldDB" id="A0A9D3Z0J5"/>
<dbReference type="PANTHER" id="PTHR47018">
    <property type="entry name" value="CXC DOMAIN-CONTAINING PROTEIN-RELATED"/>
    <property type="match status" value="1"/>
</dbReference>
<keyword evidence="2" id="KW-1185">Reference proteome</keyword>